<reference evidence="1 3" key="3">
    <citation type="journal article" date="2015" name="BMC Genomics">
        <title>The completed genome sequence of the pathogenic ascomycete fungus Fusarium graminearum.</title>
        <authorList>
            <person name="King R."/>
            <person name="Urban M."/>
            <person name="Hammond-Kosack M.C."/>
            <person name="Hassani-Pak K."/>
            <person name="Hammond-Kosack K.E."/>
        </authorList>
    </citation>
    <scope>NUCLEOTIDE SEQUENCE [LARGE SCALE GENOMIC DNA]</scope>
    <source>
        <strain evidence="3">ATCC MYA-4620 / CBS 123657 / FGSC 9075 / NRRL 31084 / PH-1</strain>
        <strain evidence="1">PH-1</strain>
    </source>
</reference>
<dbReference type="STRING" id="229533.I1S9N7"/>
<dbReference type="KEGG" id="fgr:FGSG_13568"/>
<evidence type="ECO:0000313" key="3">
    <source>
        <dbReference type="Proteomes" id="UP000070720"/>
    </source>
</evidence>
<reference evidence="2" key="4">
    <citation type="submission" date="2017-01" db="UniProtKB">
        <authorList>
            <consortium name="EnsemblFungi"/>
        </authorList>
    </citation>
    <scope>IDENTIFICATION</scope>
    <source>
        <strain evidence="2">PH-1 / ATCC MYA-4620 / FGSC 9075 / NRRL 31084</strain>
    </source>
</reference>
<organism evidence="1 3">
    <name type="scientific">Gibberella zeae (strain ATCC MYA-4620 / CBS 123657 / FGSC 9075 / NRRL 31084 / PH-1)</name>
    <name type="common">Wheat head blight fungus</name>
    <name type="synonym">Fusarium graminearum</name>
    <dbReference type="NCBI Taxonomy" id="229533"/>
    <lineage>
        <taxon>Eukaryota</taxon>
        <taxon>Fungi</taxon>
        <taxon>Dikarya</taxon>
        <taxon>Ascomycota</taxon>
        <taxon>Pezizomycotina</taxon>
        <taxon>Sordariomycetes</taxon>
        <taxon>Hypocreomycetidae</taxon>
        <taxon>Hypocreales</taxon>
        <taxon>Nectriaceae</taxon>
        <taxon>Fusarium</taxon>
    </lineage>
</organism>
<evidence type="ECO:0000313" key="2">
    <source>
        <dbReference type="EnsemblFungi" id="CEF84442"/>
    </source>
</evidence>
<dbReference type="HOGENOM" id="CLU_2114663_0_0_1"/>
<evidence type="ECO:0000313" key="1">
    <source>
        <dbReference type="EMBL" id="CEF84442.1"/>
    </source>
</evidence>
<dbReference type="Proteomes" id="UP000070720">
    <property type="component" value="Chromosome 4"/>
</dbReference>
<dbReference type="EMBL" id="HG970335">
    <property type="protein sequence ID" value="CEF84442.1"/>
    <property type="molecule type" value="Genomic_DNA"/>
</dbReference>
<keyword evidence="3" id="KW-1185">Reference proteome</keyword>
<accession>A0A098DSU8</accession>
<dbReference type="AlphaFoldDB" id="I1S9N7"/>
<dbReference type="EnsemblFungi" id="CEF84442">
    <property type="protein sequence ID" value="CEF84442"/>
    <property type="gene ID" value="FGRRES_13568"/>
</dbReference>
<reference evidence="2 3" key="2">
    <citation type="journal article" date="2010" name="Nature">
        <title>Comparative genomics reveals mobile pathogenicity chromosomes in Fusarium.</title>
        <authorList>
            <person name="Ma L.J."/>
            <person name="van der Does H.C."/>
            <person name="Borkovich K.A."/>
            <person name="Coleman J.J."/>
            <person name="Daboussi M.J."/>
            <person name="Di Pietro A."/>
            <person name="Dufresne M."/>
            <person name="Freitag M."/>
            <person name="Grabherr M."/>
            <person name="Henrissat B."/>
            <person name="Houterman P.M."/>
            <person name="Kang S."/>
            <person name="Shim W.B."/>
            <person name="Woloshuk C."/>
            <person name="Xie X."/>
            <person name="Xu J.R."/>
            <person name="Antoniw J."/>
            <person name="Baker S.E."/>
            <person name="Bluhm B.H."/>
            <person name="Breakspear A."/>
            <person name="Brown D.W."/>
            <person name="Butchko R.A."/>
            <person name="Chapman S."/>
            <person name="Coulson R."/>
            <person name="Coutinho P.M."/>
            <person name="Danchin E.G."/>
            <person name="Diener A."/>
            <person name="Gale L.R."/>
            <person name="Gardiner D.M."/>
            <person name="Goff S."/>
            <person name="Hammond-Kosack K.E."/>
            <person name="Hilburn K."/>
            <person name="Hua-Van A."/>
            <person name="Jonkers W."/>
            <person name="Kazan K."/>
            <person name="Kodira C.D."/>
            <person name="Koehrsen M."/>
            <person name="Kumar L."/>
            <person name="Lee Y.H."/>
            <person name="Li L."/>
            <person name="Manners J.M."/>
            <person name="Miranda-Saavedra D."/>
            <person name="Mukherjee M."/>
            <person name="Park G."/>
            <person name="Park J."/>
            <person name="Park S.Y."/>
            <person name="Proctor R.H."/>
            <person name="Regev A."/>
            <person name="Ruiz-Roldan M.C."/>
            <person name="Sain D."/>
            <person name="Sakthikumar S."/>
            <person name="Sykes S."/>
            <person name="Schwartz D.C."/>
            <person name="Turgeon B.G."/>
            <person name="Wapinski I."/>
            <person name="Yoder O."/>
            <person name="Young S."/>
            <person name="Zeng Q."/>
            <person name="Zhou S."/>
            <person name="Galagan J."/>
            <person name="Cuomo C.A."/>
            <person name="Kistler H.C."/>
            <person name="Rep M."/>
        </authorList>
    </citation>
    <scope>GENOME REANNOTATION</scope>
    <source>
        <strain evidence="3">ATCC MYA-4620 / CBS 123657 / FGSC 9075 / NRRL 31084 / PH-1</strain>
        <strain evidence="2">PH-1 / ATCC MYA-4620 / FGSC 9075 / NRRL 31084</strain>
    </source>
</reference>
<protein>
    <submittedName>
        <fullName evidence="1">Chromosome 4, complete genome</fullName>
    </submittedName>
</protein>
<accession>I1S9N7</accession>
<dbReference type="InParanoid" id="I1S9N7"/>
<gene>
    <name evidence="1" type="ORF">FGRAMPH1_01T27283</name>
</gene>
<name>I1S9N7_GIBZE</name>
<sequence length="115" mass="12908">MIPISHLEFNDNFLVCGLSAPRMIAHAEWGTCDLCGGRRKFCAGRPDGKAAMEKITRLRPSRVSCGIQMFCPLCIGVKYAEYSVCVIAGWLDGKMSHEKYQEWSGKRLKSLGYMK</sequence>
<dbReference type="VEuPathDB" id="FungiDB:FGRAMPH1_01G27283"/>
<dbReference type="RefSeq" id="XP_011328391.1">
    <property type="nucleotide sequence ID" value="XM_011330089.1"/>
</dbReference>
<reference evidence="2 3" key="1">
    <citation type="journal article" date="2007" name="Science">
        <title>The Fusarium graminearum genome reveals a link between localized polymorphism and pathogen specialization.</title>
        <authorList>
            <person name="Cuomo C.A."/>
            <person name="Gueldener U."/>
            <person name="Xu J.-R."/>
            <person name="Trail F."/>
            <person name="Turgeon B.G."/>
            <person name="Di Pietro A."/>
            <person name="Walton J.D."/>
            <person name="Ma L.-J."/>
            <person name="Baker S.E."/>
            <person name="Rep M."/>
            <person name="Adam G."/>
            <person name="Antoniw J."/>
            <person name="Baldwin T."/>
            <person name="Calvo S.E."/>
            <person name="Chang Y.-L."/>
            <person name="DeCaprio D."/>
            <person name="Gale L.R."/>
            <person name="Gnerre S."/>
            <person name="Goswami R.S."/>
            <person name="Hammond-Kosack K."/>
            <person name="Harris L.J."/>
            <person name="Hilburn K."/>
            <person name="Kennell J.C."/>
            <person name="Kroken S."/>
            <person name="Magnuson J.K."/>
            <person name="Mannhaupt G."/>
            <person name="Mauceli E.W."/>
            <person name="Mewes H.-W."/>
            <person name="Mitterbauer R."/>
            <person name="Muehlbauer G."/>
            <person name="Muensterkoetter M."/>
            <person name="Nelson D."/>
            <person name="O'Donnell K."/>
            <person name="Ouellet T."/>
            <person name="Qi W."/>
            <person name="Quesneville H."/>
            <person name="Roncero M.I.G."/>
            <person name="Seong K.-Y."/>
            <person name="Tetko I.V."/>
            <person name="Urban M."/>
            <person name="Waalwijk C."/>
            <person name="Ward T.J."/>
            <person name="Yao J."/>
            <person name="Birren B.W."/>
            <person name="Kistler H.C."/>
        </authorList>
    </citation>
    <scope>NUCLEOTIDE SEQUENCE [LARGE SCALE GENOMIC DNA]</scope>
    <source>
        <strain evidence="3">ATCC MYA-4620 / CBS 123657 / FGSC 9075 / NRRL 31084 / PH-1</strain>
        <strain evidence="2">PH-1 / ATCC MYA-4620 / FGSC 9075 / NRRL 31084</strain>
    </source>
</reference>
<dbReference type="OrthoDB" id="4501419at2759"/>
<proteinExistence type="predicted"/>